<evidence type="ECO:0008006" key="3">
    <source>
        <dbReference type="Google" id="ProtNLM"/>
    </source>
</evidence>
<proteinExistence type="predicted"/>
<accession>A0A162NPQ9</accession>
<evidence type="ECO:0000313" key="1">
    <source>
        <dbReference type="EMBL" id="KZS18168.1"/>
    </source>
</evidence>
<reference evidence="1 2" key="1">
    <citation type="submission" date="2016-03" db="EMBL/GenBank/DDBJ databases">
        <title>EvidentialGene: Evidence-directed Construction of Genes on Genomes.</title>
        <authorList>
            <person name="Gilbert D.G."/>
            <person name="Choi J.-H."/>
            <person name="Mockaitis K."/>
            <person name="Colbourne J."/>
            <person name="Pfrender M."/>
        </authorList>
    </citation>
    <scope>NUCLEOTIDE SEQUENCE [LARGE SCALE GENOMIC DNA]</scope>
    <source>
        <strain evidence="1 2">Xinb3</strain>
        <tissue evidence="1">Complete organism</tissue>
    </source>
</reference>
<dbReference type="Proteomes" id="UP000076858">
    <property type="component" value="Unassembled WGS sequence"/>
</dbReference>
<name>A0A162NPQ9_9CRUS</name>
<evidence type="ECO:0000313" key="2">
    <source>
        <dbReference type="Proteomes" id="UP000076858"/>
    </source>
</evidence>
<protein>
    <recommendedName>
        <fullName evidence="3">Reverse transcriptase Ty1/copia-type domain-containing protein</fullName>
    </recommendedName>
</protein>
<dbReference type="AlphaFoldDB" id="A0A162NPQ9"/>
<gene>
    <name evidence="1" type="ORF">APZ42_015731</name>
</gene>
<keyword evidence="2" id="KW-1185">Reference proteome</keyword>
<comment type="caution">
    <text evidence="1">The sequence shown here is derived from an EMBL/GenBank/DDBJ whole genome shotgun (WGS) entry which is preliminary data.</text>
</comment>
<dbReference type="STRING" id="35525.A0A162NPQ9"/>
<sequence length="155" mass="17787">MAFSKQIGVHLFVQDTVPTDFYTEQLITSQIPINEEFSPEPDATKYFQQKRFLKLNQERRPPVRWADESLTGIYAKLAGIDDLTEPAAYEEVFSSAQPTNWIAAMNDEMDSLSKNETWFLTHLPVGRASIKNRWVFKLKRSGPEGVKFKAKMVAK</sequence>
<organism evidence="1 2">
    <name type="scientific">Daphnia magna</name>
    <dbReference type="NCBI Taxonomy" id="35525"/>
    <lineage>
        <taxon>Eukaryota</taxon>
        <taxon>Metazoa</taxon>
        <taxon>Ecdysozoa</taxon>
        <taxon>Arthropoda</taxon>
        <taxon>Crustacea</taxon>
        <taxon>Branchiopoda</taxon>
        <taxon>Diplostraca</taxon>
        <taxon>Cladocera</taxon>
        <taxon>Anomopoda</taxon>
        <taxon>Daphniidae</taxon>
        <taxon>Daphnia</taxon>
    </lineage>
</organism>
<dbReference type="EMBL" id="LRGB01000566">
    <property type="protein sequence ID" value="KZS18168.1"/>
    <property type="molecule type" value="Genomic_DNA"/>
</dbReference>